<reference evidence="2 3" key="1">
    <citation type="journal article" date="2015" name="Genome Biol. Evol.">
        <title>Comparative Genomics of a Bacterivorous Green Alga Reveals Evolutionary Causalities and Consequences of Phago-Mixotrophic Mode of Nutrition.</title>
        <authorList>
            <person name="Burns J.A."/>
            <person name="Paasch A."/>
            <person name="Narechania A."/>
            <person name="Kim E."/>
        </authorList>
    </citation>
    <scope>NUCLEOTIDE SEQUENCE [LARGE SCALE GENOMIC DNA]</scope>
    <source>
        <strain evidence="2 3">PLY_AMNH</strain>
    </source>
</reference>
<sequence>MACKLYSRIWSSPVFAVLISVLISPQCATKSSTPVDGGWLAQNLPVINDSAFLVAQRWKKLSSPLSQNLEDRGVREDAHTPSPRRTSVRRLSIGELEAVEAAPPWHGASQREVYAAVEAAPPWHGASQREVDAAVEAAPPWHGASQREVYAAVEAAPPWHGASQREVYAAVEAAPPWHGASQREVYAAVEAAPPWHGASQREVLSAPIDDAECVVPCTEDVMHVMSTDECIAMGENNTRVQSSCGGYRLAPAQTCLSAHEQMGQAVDAAGNKVEIILEYNNWLSQNLITELASIYLREKFGLAVVFYDSTSASPPQGSAYRAGAGVIHVNMEYWSKGKETGR</sequence>
<comment type="caution">
    <text evidence="2">The sequence shown here is derived from an EMBL/GenBank/DDBJ whole genome shotgun (WGS) entry which is preliminary data.</text>
</comment>
<keyword evidence="1" id="KW-0732">Signal</keyword>
<proteinExistence type="predicted"/>
<keyword evidence="3" id="KW-1185">Reference proteome</keyword>
<evidence type="ECO:0000256" key="1">
    <source>
        <dbReference type="SAM" id="SignalP"/>
    </source>
</evidence>
<gene>
    <name evidence="2" type="ORF">CYMTET_32582</name>
</gene>
<evidence type="ECO:0000313" key="3">
    <source>
        <dbReference type="Proteomes" id="UP001190700"/>
    </source>
</evidence>
<organism evidence="2 3">
    <name type="scientific">Cymbomonas tetramitiformis</name>
    <dbReference type="NCBI Taxonomy" id="36881"/>
    <lineage>
        <taxon>Eukaryota</taxon>
        <taxon>Viridiplantae</taxon>
        <taxon>Chlorophyta</taxon>
        <taxon>Pyramimonadophyceae</taxon>
        <taxon>Pyramimonadales</taxon>
        <taxon>Pyramimonadaceae</taxon>
        <taxon>Cymbomonas</taxon>
    </lineage>
</organism>
<feature type="signal peptide" evidence="1">
    <location>
        <begin position="1"/>
        <end position="29"/>
    </location>
</feature>
<dbReference type="EMBL" id="LGRX02019578">
    <property type="protein sequence ID" value="KAK3258368.1"/>
    <property type="molecule type" value="Genomic_DNA"/>
</dbReference>
<feature type="chain" id="PRO_5042005371" evidence="1">
    <location>
        <begin position="30"/>
        <end position="342"/>
    </location>
</feature>
<evidence type="ECO:0000313" key="2">
    <source>
        <dbReference type="EMBL" id="KAK3258368.1"/>
    </source>
</evidence>
<accession>A0AAE0FER5</accession>
<dbReference type="Proteomes" id="UP001190700">
    <property type="component" value="Unassembled WGS sequence"/>
</dbReference>
<feature type="non-terminal residue" evidence="2">
    <location>
        <position position="342"/>
    </location>
</feature>
<dbReference type="AlphaFoldDB" id="A0AAE0FER5"/>
<name>A0AAE0FER5_9CHLO</name>
<protein>
    <submittedName>
        <fullName evidence="2">Uncharacterized protein</fullName>
    </submittedName>
</protein>